<name>A0A0K6H2N2_9NEIS</name>
<feature type="chain" id="PRO_5005503967" evidence="3">
    <location>
        <begin position="20"/>
        <end position="454"/>
    </location>
</feature>
<dbReference type="Gene3D" id="3.40.710.10">
    <property type="entry name" value="DD-peptidase/beta-lactamase superfamily"/>
    <property type="match status" value="2"/>
</dbReference>
<dbReference type="Pfam" id="PF02113">
    <property type="entry name" value="Peptidase_S13"/>
    <property type="match status" value="1"/>
</dbReference>
<evidence type="ECO:0000256" key="1">
    <source>
        <dbReference type="ARBA" id="ARBA00006096"/>
    </source>
</evidence>
<accession>A0A0K6H2N2</accession>
<organism evidence="4 5">
    <name type="scientific">Gulbenkiania indica</name>
    <dbReference type="NCBI Taxonomy" id="375574"/>
    <lineage>
        <taxon>Bacteria</taxon>
        <taxon>Pseudomonadati</taxon>
        <taxon>Pseudomonadota</taxon>
        <taxon>Betaproteobacteria</taxon>
        <taxon>Neisseriales</taxon>
        <taxon>Chromobacteriaceae</taxon>
        <taxon>Gulbenkiania</taxon>
    </lineage>
</organism>
<keyword evidence="4" id="KW-0645">Protease</keyword>
<keyword evidence="2" id="KW-0378">Hydrolase</keyword>
<dbReference type="InterPro" id="IPR012338">
    <property type="entry name" value="Beta-lactam/transpept-like"/>
</dbReference>
<dbReference type="AlphaFoldDB" id="A0A0K6H2N2"/>
<dbReference type="Proteomes" id="UP000243535">
    <property type="component" value="Unassembled WGS sequence"/>
</dbReference>
<dbReference type="NCBIfam" id="TIGR00666">
    <property type="entry name" value="PBP4"/>
    <property type="match status" value="1"/>
</dbReference>
<feature type="signal peptide" evidence="3">
    <location>
        <begin position="1"/>
        <end position="19"/>
    </location>
</feature>
<dbReference type="PANTHER" id="PTHR30023">
    <property type="entry name" value="D-ALANYL-D-ALANINE CARBOXYPEPTIDASE"/>
    <property type="match status" value="1"/>
</dbReference>
<dbReference type="GO" id="GO:0006508">
    <property type="term" value="P:proteolysis"/>
    <property type="evidence" value="ECO:0007669"/>
    <property type="project" value="InterPro"/>
</dbReference>
<evidence type="ECO:0000313" key="4">
    <source>
        <dbReference type="EMBL" id="CUA85243.1"/>
    </source>
</evidence>
<dbReference type="Gene3D" id="3.50.80.20">
    <property type="entry name" value="D-Ala-D-Ala carboxypeptidase C, peptidase S13"/>
    <property type="match status" value="1"/>
</dbReference>
<dbReference type="RefSeq" id="WP_055434221.1">
    <property type="nucleotide sequence ID" value="NZ_CYHA01000005.1"/>
</dbReference>
<sequence>MSHRCIALLLILLSPLAGALDLHGMAPDEITVWAAPVEGGAPLEAHRADVAVQPASTMKLLTSWAALTRLGPDYRWKTRFASSAPVVNGVLKGDLYWVGSGDPRFLLSDLRSMLYDLRLQGIHTIEGRLVLDKQAYRDIGSADGFAGDAERLFSVAPDTHLLEWKTAWLRLEPEADSWAVRLDPPLSGVRVSANLLRGGNGPCTTPAERVSLQQSGLDLYLSGTLPPACAGERLPVNLPLDHDTYATEAFRSQWELLGGKGPAGLDIAPLPADARDLVQHLSPPLGTLLADVNKYSNNPMARSVYLALGQGSARTAAAVIADTLAQAGLPTSPLVLENGAGLSRTERVSATLLGNMLLSAARQPHAADFVHTLPAAGEEGTLKRRFAALGPRLRLKTGTLDNVRALAGYWQARDGHRLALVAIVNSPRAPALLPALDAVVVDLVRRFDAQAGGR</sequence>
<evidence type="ECO:0000256" key="3">
    <source>
        <dbReference type="SAM" id="SignalP"/>
    </source>
</evidence>
<dbReference type="GO" id="GO:0004185">
    <property type="term" value="F:serine-type carboxypeptidase activity"/>
    <property type="evidence" value="ECO:0007669"/>
    <property type="project" value="InterPro"/>
</dbReference>
<keyword evidence="5" id="KW-1185">Reference proteome</keyword>
<dbReference type="EMBL" id="CYHA01000005">
    <property type="protein sequence ID" value="CUA85243.1"/>
    <property type="molecule type" value="Genomic_DNA"/>
</dbReference>
<keyword evidence="4" id="KW-0121">Carboxypeptidase</keyword>
<protein>
    <submittedName>
        <fullName evidence="4">D-alanyl-D-alanine carboxypeptidase, serine-type, PBP4 family</fullName>
    </submittedName>
</protein>
<dbReference type="SUPFAM" id="SSF56601">
    <property type="entry name" value="beta-lactamase/transpeptidase-like"/>
    <property type="match status" value="1"/>
</dbReference>
<comment type="similarity">
    <text evidence="1">Belongs to the peptidase S13 family.</text>
</comment>
<reference evidence="5" key="1">
    <citation type="submission" date="2015-08" db="EMBL/GenBank/DDBJ databases">
        <authorList>
            <person name="Varghese N."/>
        </authorList>
    </citation>
    <scope>NUCLEOTIDE SEQUENCE [LARGE SCALE GENOMIC DNA]</scope>
    <source>
        <strain evidence="5">DSM 17901</strain>
    </source>
</reference>
<evidence type="ECO:0000313" key="5">
    <source>
        <dbReference type="Proteomes" id="UP000243535"/>
    </source>
</evidence>
<dbReference type="PRINTS" id="PR00922">
    <property type="entry name" value="DADACBPTASE3"/>
</dbReference>
<gene>
    <name evidence="4" type="ORF">Ga0061063_2322</name>
</gene>
<evidence type="ECO:0000256" key="2">
    <source>
        <dbReference type="ARBA" id="ARBA00022801"/>
    </source>
</evidence>
<dbReference type="PANTHER" id="PTHR30023:SF0">
    <property type="entry name" value="PENICILLIN-SENSITIVE CARBOXYPEPTIDASE A"/>
    <property type="match status" value="1"/>
</dbReference>
<proteinExistence type="inferred from homology"/>
<keyword evidence="3" id="KW-0732">Signal</keyword>
<dbReference type="InterPro" id="IPR000667">
    <property type="entry name" value="Peptidase_S13"/>
</dbReference>
<dbReference type="STRING" id="375574.GCA_001418035_02107"/>
<dbReference type="GO" id="GO:0000270">
    <property type="term" value="P:peptidoglycan metabolic process"/>
    <property type="evidence" value="ECO:0007669"/>
    <property type="project" value="TreeGrafter"/>
</dbReference>